<organism evidence="1 2">
    <name type="scientific">Macroventuria anomochaeta</name>
    <dbReference type="NCBI Taxonomy" id="301207"/>
    <lineage>
        <taxon>Eukaryota</taxon>
        <taxon>Fungi</taxon>
        <taxon>Dikarya</taxon>
        <taxon>Ascomycota</taxon>
        <taxon>Pezizomycotina</taxon>
        <taxon>Dothideomycetes</taxon>
        <taxon>Pleosporomycetidae</taxon>
        <taxon>Pleosporales</taxon>
        <taxon>Pleosporineae</taxon>
        <taxon>Didymellaceae</taxon>
        <taxon>Macroventuria</taxon>
    </lineage>
</organism>
<dbReference type="Proteomes" id="UP000799754">
    <property type="component" value="Unassembled WGS sequence"/>
</dbReference>
<reference evidence="1" key="1">
    <citation type="journal article" date="2020" name="Stud. Mycol.">
        <title>101 Dothideomycetes genomes: a test case for predicting lifestyles and emergence of pathogens.</title>
        <authorList>
            <person name="Haridas S."/>
            <person name="Albert R."/>
            <person name="Binder M."/>
            <person name="Bloem J."/>
            <person name="Labutti K."/>
            <person name="Salamov A."/>
            <person name="Andreopoulos B."/>
            <person name="Baker S."/>
            <person name="Barry K."/>
            <person name="Bills G."/>
            <person name="Bluhm B."/>
            <person name="Cannon C."/>
            <person name="Castanera R."/>
            <person name="Culley D."/>
            <person name="Daum C."/>
            <person name="Ezra D."/>
            <person name="Gonzalez J."/>
            <person name="Henrissat B."/>
            <person name="Kuo A."/>
            <person name="Liang C."/>
            <person name="Lipzen A."/>
            <person name="Lutzoni F."/>
            <person name="Magnuson J."/>
            <person name="Mondo S."/>
            <person name="Nolan M."/>
            <person name="Ohm R."/>
            <person name="Pangilinan J."/>
            <person name="Park H.-J."/>
            <person name="Ramirez L."/>
            <person name="Alfaro M."/>
            <person name="Sun H."/>
            <person name="Tritt A."/>
            <person name="Yoshinaga Y."/>
            <person name="Zwiers L.-H."/>
            <person name="Turgeon B."/>
            <person name="Goodwin S."/>
            <person name="Spatafora J."/>
            <person name="Crous P."/>
            <person name="Grigoriev I."/>
        </authorList>
    </citation>
    <scope>NUCLEOTIDE SEQUENCE</scope>
    <source>
        <strain evidence="1">CBS 525.71</strain>
    </source>
</reference>
<proteinExistence type="predicted"/>
<evidence type="ECO:0000313" key="2">
    <source>
        <dbReference type="Proteomes" id="UP000799754"/>
    </source>
</evidence>
<evidence type="ECO:0000313" key="1">
    <source>
        <dbReference type="EMBL" id="KAF2629498.1"/>
    </source>
</evidence>
<protein>
    <submittedName>
        <fullName evidence="1">Uncharacterized protein</fullName>
    </submittedName>
</protein>
<gene>
    <name evidence="1" type="ORF">BU25DRAFT_363565</name>
</gene>
<dbReference type="EMBL" id="MU006709">
    <property type="protein sequence ID" value="KAF2629498.1"/>
    <property type="molecule type" value="Genomic_DNA"/>
</dbReference>
<name>A0ACB6S812_9PLEO</name>
<keyword evidence="2" id="KW-1185">Reference proteome</keyword>
<comment type="caution">
    <text evidence="1">The sequence shown here is derived from an EMBL/GenBank/DDBJ whole genome shotgun (WGS) entry which is preliminary data.</text>
</comment>
<feature type="non-terminal residue" evidence="1">
    <location>
        <position position="583"/>
    </location>
</feature>
<sequence>MSASNLEQGTTAAHYAILIGINRYPKDSLKGCVRDVHELKKRLESSSKAVDIRVFTASEGETSSVLPVRAPNLLPTYGNITTSFEQITSSAKSGDFVYIHYSGHGTTISQINNLPNDSPHDLALVLIELNPTFQPRYFHGLDLASRIKRMVEKGVTVTLVLDCCFSGNAVRTDARARYLDYDPAVDAAYPWSPVTRPNAENDPSASTYRAGSMRPNWLVNPNRYTILTACGPTEIAKEITLGKDGLSHGALSYFLLRTFHKLGGVGGRQEHIYHHLRARFKGFEKSRMNIQNPVFYGNKNLCFFGSVDLENRPAPVPIIRRANGTLELEAGEAHGISKGDGFILCPLDHATHDSVPDTDAIPATIKTVGALVSQLETDMADAQCLHIETGWIATQVTSLALRKFPVRLQSDLAYPAERGSALQDLNSLNLQSFDAELAQSPSFTIKSESDGTCSIYDEDSHDITQLHFKNSDLQGAKMHILAVLEHMARFKLVRSLANKTLLDPGHPFTTAFDVCLTNQAGISRRPGCLQEGWLHHGDWIEFAATNTAKGYDNLYLHIYNTDSCWAVENLLKANHVVLPSYRG</sequence>
<accession>A0ACB6S812</accession>